<accession>A0A1I6D7G9</accession>
<dbReference type="Gene3D" id="3.40.109.10">
    <property type="entry name" value="NADH Oxidase"/>
    <property type="match status" value="1"/>
</dbReference>
<dbReference type="STRING" id="871652.SAMN04515673_102333"/>
<keyword evidence="2 5" id="KW-0285">Flavoprotein</keyword>
<evidence type="ECO:0000313" key="8">
    <source>
        <dbReference type="Proteomes" id="UP000199302"/>
    </source>
</evidence>
<dbReference type="InterPro" id="IPR029479">
    <property type="entry name" value="Nitroreductase"/>
</dbReference>
<name>A0A1I6D7G9_9RHOB</name>
<dbReference type="SUPFAM" id="SSF55469">
    <property type="entry name" value="FMN-dependent nitroreductase-like"/>
    <property type="match status" value="1"/>
</dbReference>
<dbReference type="RefSeq" id="WP_218155458.1">
    <property type="nucleotide sequence ID" value="NZ_FOYI01000002.1"/>
</dbReference>
<feature type="domain" description="Nitroreductase" evidence="6">
    <location>
        <begin position="44"/>
        <end position="200"/>
    </location>
</feature>
<evidence type="ECO:0000256" key="1">
    <source>
        <dbReference type="ARBA" id="ARBA00008366"/>
    </source>
</evidence>
<evidence type="ECO:0000256" key="4">
    <source>
        <dbReference type="ARBA" id="ARBA00023002"/>
    </source>
</evidence>
<dbReference type="Pfam" id="PF00881">
    <property type="entry name" value="Nitroreductase"/>
    <property type="match status" value="1"/>
</dbReference>
<comment type="similarity">
    <text evidence="1 5">Belongs to the flavin oxidoreductase frp family.</text>
</comment>
<keyword evidence="3 5" id="KW-0288">FMN</keyword>
<evidence type="ECO:0000256" key="5">
    <source>
        <dbReference type="PIRNR" id="PIRNR005426"/>
    </source>
</evidence>
<evidence type="ECO:0000313" key="7">
    <source>
        <dbReference type="EMBL" id="SFR01410.1"/>
    </source>
</evidence>
<organism evidence="7 8">
    <name type="scientific">Poseidonocella sedimentorum</name>
    <dbReference type="NCBI Taxonomy" id="871652"/>
    <lineage>
        <taxon>Bacteria</taxon>
        <taxon>Pseudomonadati</taxon>
        <taxon>Pseudomonadota</taxon>
        <taxon>Alphaproteobacteria</taxon>
        <taxon>Rhodobacterales</taxon>
        <taxon>Roseobacteraceae</taxon>
        <taxon>Poseidonocella</taxon>
    </lineage>
</organism>
<keyword evidence="4 5" id="KW-0560">Oxidoreductase</keyword>
<keyword evidence="5" id="KW-0521">NADP</keyword>
<dbReference type="Proteomes" id="UP000199302">
    <property type="component" value="Unassembled WGS sequence"/>
</dbReference>
<dbReference type="InterPro" id="IPR000415">
    <property type="entry name" value="Nitroreductase-like"/>
</dbReference>
<dbReference type="PANTHER" id="PTHR43425:SF2">
    <property type="entry name" value="OXYGEN-INSENSITIVE NADPH NITROREDUCTASE"/>
    <property type="match status" value="1"/>
</dbReference>
<dbReference type="PIRSF" id="PIRSF005426">
    <property type="entry name" value="Frp"/>
    <property type="match status" value="1"/>
</dbReference>
<dbReference type="EMBL" id="FOYI01000002">
    <property type="protein sequence ID" value="SFR01410.1"/>
    <property type="molecule type" value="Genomic_DNA"/>
</dbReference>
<dbReference type="AlphaFoldDB" id="A0A1I6D7G9"/>
<evidence type="ECO:0000256" key="2">
    <source>
        <dbReference type="ARBA" id="ARBA00022630"/>
    </source>
</evidence>
<keyword evidence="8" id="KW-1185">Reference proteome</keyword>
<proteinExistence type="inferred from homology"/>
<dbReference type="PANTHER" id="PTHR43425">
    <property type="entry name" value="OXYGEN-INSENSITIVE NADPH NITROREDUCTASE"/>
    <property type="match status" value="1"/>
</dbReference>
<dbReference type="InterPro" id="IPR016446">
    <property type="entry name" value="Flavin_OxRdtase_Frp"/>
</dbReference>
<evidence type="ECO:0000259" key="6">
    <source>
        <dbReference type="Pfam" id="PF00881"/>
    </source>
</evidence>
<sequence length="286" mass="31547">MGQQQQDMAKSAETEDRIARLFADRYGASEPGLPGYSGDVLETILGHRTVRSYLPDAVDEEDISVAIAAAQSAPSSSNLQLWNVVTVADPERISRLAALANNQKHIYAAPLVMVWICDLSRMRKMTEIEGTTADGLDYLELFLTSVVDVSLAAQNACVTLEALGYGTCYIGSMRSNPIELSAELDLPKGSFSVFGMTVGREDPARPASVKPRLPQRTVWHKETYRADTVAEDIAQYNATMRDFQQAQAMPVVDWSLKSAERVATADMLKNRDKLKGFLEERGFSFK</sequence>
<dbReference type="GO" id="GO:0016491">
    <property type="term" value="F:oxidoreductase activity"/>
    <property type="evidence" value="ECO:0007669"/>
    <property type="project" value="UniProtKB-UniRule"/>
</dbReference>
<evidence type="ECO:0000256" key="3">
    <source>
        <dbReference type="ARBA" id="ARBA00022643"/>
    </source>
</evidence>
<protein>
    <submittedName>
        <fullName evidence="7">Nitroreductase</fullName>
    </submittedName>
</protein>
<gene>
    <name evidence="7" type="ORF">SAMN04515673_102333</name>
</gene>
<reference evidence="7 8" key="1">
    <citation type="submission" date="2016-10" db="EMBL/GenBank/DDBJ databases">
        <authorList>
            <person name="de Groot N.N."/>
        </authorList>
    </citation>
    <scope>NUCLEOTIDE SEQUENCE [LARGE SCALE GENOMIC DNA]</scope>
    <source>
        <strain evidence="8">KMM 9023,NRIC 0796,JCM 17311,KCTC 23692</strain>
    </source>
</reference>